<dbReference type="SUPFAM" id="SSF50182">
    <property type="entry name" value="Sm-like ribonucleoproteins"/>
    <property type="match status" value="1"/>
</dbReference>
<comment type="subcellular location">
    <subcellularLocation>
        <location evidence="1 9">Nucleus</location>
    </subcellularLocation>
</comment>
<evidence type="ECO:0000256" key="2">
    <source>
        <dbReference type="ARBA" id="ARBA00006850"/>
    </source>
</evidence>
<keyword evidence="3 9" id="KW-0507">mRNA processing</keyword>
<dbReference type="InterPro" id="IPR047575">
    <property type="entry name" value="Sm"/>
</dbReference>
<dbReference type="GO" id="GO:0003729">
    <property type="term" value="F:mRNA binding"/>
    <property type="evidence" value="ECO:0007669"/>
    <property type="project" value="TreeGrafter"/>
</dbReference>
<evidence type="ECO:0000256" key="4">
    <source>
        <dbReference type="ARBA" id="ARBA00022728"/>
    </source>
</evidence>
<dbReference type="Pfam" id="PF01423">
    <property type="entry name" value="LSM"/>
    <property type="match status" value="1"/>
</dbReference>
<keyword evidence="8 9" id="KW-0687">Ribonucleoprotein</keyword>
<comment type="similarity">
    <text evidence="2 9">Belongs to the snRNP Sm proteins family.</text>
</comment>
<evidence type="ECO:0000259" key="10">
    <source>
        <dbReference type="PROSITE" id="PS52002"/>
    </source>
</evidence>
<dbReference type="InterPro" id="IPR010920">
    <property type="entry name" value="LSM_dom_sf"/>
</dbReference>
<evidence type="ECO:0000313" key="12">
    <source>
        <dbReference type="Proteomes" id="UP001149090"/>
    </source>
</evidence>
<gene>
    <name evidence="9" type="primary">LSM8</name>
    <name evidence="11" type="ORF">M0811_04091</name>
</gene>
<keyword evidence="7 9" id="KW-0539">Nucleus</keyword>
<dbReference type="PANTHER" id="PTHR15588:SF9">
    <property type="entry name" value="U6 SNRNA-ASSOCIATED SM-LIKE PROTEIN LSM8"/>
    <property type="match status" value="1"/>
</dbReference>
<keyword evidence="4 9" id="KW-0747">Spliceosome</keyword>
<evidence type="ECO:0000256" key="9">
    <source>
        <dbReference type="RuleBase" id="RU365048"/>
    </source>
</evidence>
<dbReference type="PANTHER" id="PTHR15588">
    <property type="entry name" value="LSM1"/>
    <property type="match status" value="1"/>
</dbReference>
<evidence type="ECO:0000256" key="8">
    <source>
        <dbReference type="ARBA" id="ARBA00023274"/>
    </source>
</evidence>
<feature type="domain" description="Sm" evidence="10">
    <location>
        <begin position="1"/>
        <end position="76"/>
    </location>
</feature>
<sequence length="95" mass="10885">MTTLRDYVDKKVAVISCDGRFIVGILFGFDQAINIILKDCEERIISEDRSIKKVQLDHIEILRGDDIVLIGEFDTNFEDQFESGMKTDPIKPLVH</sequence>
<evidence type="ECO:0000256" key="1">
    <source>
        <dbReference type="ARBA" id="ARBA00004123"/>
    </source>
</evidence>
<comment type="function">
    <text evidence="9">Plays role in pre-mRNA splicing as component of the U4/U6-U5 tri-snRNP complex that is involved in spliceosome assembly, and as component of the precatalytic spliceosome (spliceosome B complex). The heptameric LSM2-8 complex binds specifically to the 3'-terminal U-tract of U6 snRNA.</text>
</comment>
<dbReference type="GO" id="GO:0046540">
    <property type="term" value="C:U4/U6 x U5 tri-snRNP complex"/>
    <property type="evidence" value="ECO:0007669"/>
    <property type="project" value="UniProtKB-UniRule"/>
</dbReference>
<protein>
    <recommendedName>
        <fullName evidence="9">U6 snRNA-associated Sm-like protein LSm8</fullName>
    </recommendedName>
</protein>
<comment type="subunit">
    <text evidence="9">LSm subunits form a heteromer with a doughnut shape.</text>
</comment>
<proteinExistence type="inferred from homology"/>
<dbReference type="OrthoDB" id="10263346at2759"/>
<dbReference type="Gene3D" id="2.30.30.100">
    <property type="match status" value="1"/>
</dbReference>
<evidence type="ECO:0000313" key="11">
    <source>
        <dbReference type="EMBL" id="KAJ5079778.1"/>
    </source>
</evidence>
<dbReference type="GO" id="GO:0005688">
    <property type="term" value="C:U6 snRNP"/>
    <property type="evidence" value="ECO:0007669"/>
    <property type="project" value="UniProtKB-UniRule"/>
</dbReference>
<dbReference type="GO" id="GO:0071011">
    <property type="term" value="C:precatalytic spliceosome"/>
    <property type="evidence" value="ECO:0007669"/>
    <property type="project" value="TreeGrafter"/>
</dbReference>
<reference evidence="11" key="1">
    <citation type="submission" date="2022-10" db="EMBL/GenBank/DDBJ databases">
        <title>Novel sulphate-reducing endosymbionts in the free-living metamonad Anaeramoeba.</title>
        <authorList>
            <person name="Jerlstrom-Hultqvist J."/>
            <person name="Cepicka I."/>
            <person name="Gallot-Lavallee L."/>
            <person name="Salas-Leiva D."/>
            <person name="Curtis B.A."/>
            <person name="Zahonova K."/>
            <person name="Pipaliya S."/>
            <person name="Dacks J."/>
            <person name="Roger A.J."/>
        </authorList>
    </citation>
    <scope>NUCLEOTIDE SEQUENCE</scope>
    <source>
        <strain evidence="11">BMAN</strain>
    </source>
</reference>
<dbReference type="InterPro" id="IPR044642">
    <property type="entry name" value="PTHR15588"/>
</dbReference>
<dbReference type="CDD" id="cd01727">
    <property type="entry name" value="LSm8"/>
    <property type="match status" value="1"/>
</dbReference>
<dbReference type="SMART" id="SM00651">
    <property type="entry name" value="Sm"/>
    <property type="match status" value="1"/>
</dbReference>
<evidence type="ECO:0000256" key="3">
    <source>
        <dbReference type="ARBA" id="ARBA00022664"/>
    </source>
</evidence>
<evidence type="ECO:0000256" key="7">
    <source>
        <dbReference type="ARBA" id="ARBA00023242"/>
    </source>
</evidence>
<keyword evidence="6 9" id="KW-0508">mRNA splicing</keyword>
<dbReference type="GO" id="GO:0000398">
    <property type="term" value="P:mRNA splicing, via spliceosome"/>
    <property type="evidence" value="ECO:0007669"/>
    <property type="project" value="UniProtKB-UniRule"/>
</dbReference>
<evidence type="ECO:0000256" key="5">
    <source>
        <dbReference type="ARBA" id="ARBA00022884"/>
    </source>
</evidence>
<dbReference type="AlphaFoldDB" id="A0A9Q0LYJ3"/>
<keyword evidence="5 9" id="KW-0694">RNA-binding</keyword>
<comment type="caution">
    <text evidence="11">The sequence shown here is derived from an EMBL/GenBank/DDBJ whole genome shotgun (WGS) entry which is preliminary data.</text>
</comment>
<accession>A0A9Q0LYJ3</accession>
<dbReference type="InterPro" id="IPR034103">
    <property type="entry name" value="Lsm8"/>
</dbReference>
<name>A0A9Q0LYJ3_ANAIG</name>
<dbReference type="EMBL" id="JAPDFW010000022">
    <property type="protein sequence ID" value="KAJ5079778.1"/>
    <property type="molecule type" value="Genomic_DNA"/>
</dbReference>
<evidence type="ECO:0000256" key="6">
    <source>
        <dbReference type="ARBA" id="ARBA00023187"/>
    </source>
</evidence>
<dbReference type="PROSITE" id="PS52002">
    <property type="entry name" value="SM"/>
    <property type="match status" value="1"/>
</dbReference>
<dbReference type="InterPro" id="IPR001163">
    <property type="entry name" value="Sm_dom_euk/arc"/>
</dbReference>
<dbReference type="Proteomes" id="UP001149090">
    <property type="component" value="Unassembled WGS sequence"/>
</dbReference>
<organism evidence="11 12">
    <name type="scientific">Anaeramoeba ignava</name>
    <name type="common">Anaerobic marine amoeba</name>
    <dbReference type="NCBI Taxonomy" id="1746090"/>
    <lineage>
        <taxon>Eukaryota</taxon>
        <taxon>Metamonada</taxon>
        <taxon>Anaeramoebidae</taxon>
        <taxon>Anaeramoeba</taxon>
    </lineage>
</organism>
<dbReference type="OMA" id="TLESYMN"/>
<keyword evidence="12" id="KW-1185">Reference proteome</keyword>